<proteinExistence type="predicted"/>
<sequence length="106" mass="11796">MIVGHHSSRLTFSNIASISGYPSYTSSQHRLLSDGTWRVTLDYSNVPRNGWVANEVRFTARNSGFTWNASQHGGSWYQSGAGRPYSDWQFMPTGAAHMLNSVRVGN</sequence>
<gene>
    <name evidence="1" type="ORF">AB3N04_00105</name>
</gene>
<geneLocation type="plasmid" evidence="1">
    <name>unnamed</name>
</geneLocation>
<organism evidence="1">
    <name type="scientific">Alkalihalophilus sp. As8PL</name>
    <dbReference type="NCBI Taxonomy" id="3237103"/>
    <lineage>
        <taxon>Bacteria</taxon>
        <taxon>Bacillati</taxon>
        <taxon>Bacillota</taxon>
        <taxon>Bacilli</taxon>
        <taxon>Bacillales</taxon>
        <taxon>Bacillaceae</taxon>
        <taxon>Alkalihalophilus</taxon>
    </lineage>
</organism>
<protein>
    <submittedName>
        <fullName evidence="1">Uncharacterized protein</fullName>
    </submittedName>
</protein>
<keyword evidence="1" id="KW-0614">Plasmid</keyword>
<accession>A0AB39BNQ2</accession>
<dbReference type="AlphaFoldDB" id="A0AB39BNQ2"/>
<reference evidence="1" key="1">
    <citation type="submission" date="2024-07" db="EMBL/GenBank/DDBJ databases">
        <title>Identification and characteristics of an arsenic-resistant bacterial isolate, which belongs to a novel species.</title>
        <authorList>
            <person name="Juszczyk A."/>
            <person name="Kowalczyk A."/>
            <person name="Was K."/>
            <person name="Kosowicz W."/>
            <person name="Budzyn A."/>
            <person name="Latowski D."/>
        </authorList>
    </citation>
    <scope>NUCLEOTIDE SEQUENCE</scope>
    <source>
        <strain evidence="1">As8PL</strain>
        <plasmid evidence="1">unnamed</plasmid>
    </source>
</reference>
<name>A0AB39BNQ2_9BACI</name>
<dbReference type="EMBL" id="CP162550">
    <property type="protein sequence ID" value="XDI35160.1"/>
    <property type="molecule type" value="Genomic_DNA"/>
</dbReference>
<evidence type="ECO:0000313" key="1">
    <source>
        <dbReference type="EMBL" id="XDI35160.1"/>
    </source>
</evidence>
<dbReference type="RefSeq" id="WP_368502776.1">
    <property type="nucleotide sequence ID" value="NZ_CP162550.1"/>
</dbReference>